<accession>A0A836KGF5</accession>
<sequence>MFRVTDVSADRILRPCGAAAPVVDDDDERGGADRIAEGVFGSHDGADARYVGVANKWAFSALHIGVPVAYTPSPHTGQMPSPSICPRDTLASPVSRSVAAASSAATAATLSQQLTPVHRPSLSGSPQQHTPHRHSTSNDHDRYQRFLTSALLSGSDAGRPSSVLSFPMRTPTRVNRLSRRATPDASVVPAAMQQRADFADHTTVPLAIAHEGPQEAASVLLSSAMPAEWTTALASDKARPAAAQAEAKGHQGEGPLPSACLWQPSKHVPHGIARADDVVPENTFDDEAILSSSATPLAYFQRAPPVWSRSTQAPLRPSLKPSEDKTGREANEACGAVVLGFPAAEKGDEASFLDAVQRAQLTCIGAGVAAASACSHTPWSTHSDPSVVMGAADASFSTPCHSPSILSAVCELGRLDGVTTPLRLPSSTAQHVSFDTPPPPVPARRSLVLPVPRCVDEDDADDEEDKTPIPLVDTPISHAVEASCATPVASSSAGFPTPLRSSSGPGRARATTGASSMRSHAVRRRGAAHSVLSSLATSRQLATPQYLFTPVRNADNSIRSASVTGLSAAASGDVLRSSSSIHRPAVSPVEAMLTATFPSVHHRGGSRRHRDGSGAPHSGAHSQPQQTRRNSRDTFQFIRALTAGDVSTDMRYRPLCWGCFGILVAQPTEVWCVGKTHPFRLFPPEPELPAWVPRNAELEVTSVATTERLSLAQWEAASLGAGTPEAAPPMVAYAAIGSSAGDVFVYGYSKCRPTASGAIPVTLDTTQAYAHSTPTVQLTHQGILRRSDRVGGGDGVSEVSISPATLRGSPSVRDSIVSVVRVTDHWLYVGDQSGHVARYDLRHTSFLCSLSTSAAPSSAPATAAVERQEVVEAGPRRESSPRPDVAMTTFSSRLNPCVPVHRFGRPFLLAGSSPMTRSSTPSQPTPAIPAPAQKFHYAVKVGEPVYHLEATRNQTYLAVGTQTRLLVYRSAQLPRVSDTSPSSSSPPLPSHFPFTVTSASTPSREGGGGNYHVMHEHGEGPTPLVVVRDAAQPVRCFAWMFCDYESLMQSLHARSPVGKQMLLSDTDDDDFDAFSLLPFTSDDELGMGSAPSKLIALDGACRRHTPTPSLVFATAWQEPTEMGEGQSLSPLAQRIKTDIRVFRVVKQTTVTSCTLGYPVNVLAVLPGTTQIVVGTGGAVELARPVSSGSASPAGHPRPASPQGPVDAFTGLPLSSPSTPPALHSTSTTAATTGSVSPVIGSRSPAMLARRPSLAVLAAEALWHRPYTVRSAARSIHPMEFGAAHVPQQQRTRASDEKNGYLFLLELCPADGLTGVRDAGEDCHVCLRVRGEVCVGEGESAVCGAMNPLQDHVSVLIRPTESDSLTPALPPRDAGRAKVKVWKISTDVQPGCILSTPGGMLAHSASQQPMECLR</sequence>
<dbReference type="GeneID" id="94169265"/>
<feature type="compositionally biased region" description="Low complexity" evidence="1">
    <location>
        <begin position="1209"/>
        <end position="1238"/>
    </location>
</feature>
<feature type="compositionally biased region" description="Basic residues" evidence="1">
    <location>
        <begin position="600"/>
        <end position="610"/>
    </location>
</feature>
<feature type="region of interest" description="Disordered" evidence="1">
    <location>
        <begin position="975"/>
        <end position="1016"/>
    </location>
</feature>
<evidence type="ECO:0000256" key="1">
    <source>
        <dbReference type="SAM" id="MobiDB-lite"/>
    </source>
</evidence>
<feature type="compositionally biased region" description="Polar residues" evidence="1">
    <location>
        <begin position="490"/>
        <end position="504"/>
    </location>
</feature>
<keyword evidence="3" id="KW-1185">Reference proteome</keyword>
<dbReference type="OrthoDB" id="242287at2759"/>
<name>A0A836KGF5_LEIEN</name>
<evidence type="ECO:0000313" key="3">
    <source>
        <dbReference type="Proteomes" id="UP000674179"/>
    </source>
</evidence>
<feature type="region of interest" description="Disordered" evidence="1">
    <location>
        <begin position="233"/>
        <end position="254"/>
    </location>
</feature>
<feature type="region of interest" description="Disordered" evidence="1">
    <location>
        <begin position="1184"/>
        <end position="1240"/>
    </location>
</feature>
<feature type="region of interest" description="Disordered" evidence="1">
    <location>
        <begin position="490"/>
        <end position="521"/>
    </location>
</feature>
<dbReference type="RefSeq" id="XP_067689858.1">
    <property type="nucleotide sequence ID" value="XM_067833755.1"/>
</dbReference>
<reference evidence="2 3" key="1">
    <citation type="submission" date="2021-02" db="EMBL/GenBank/DDBJ databases">
        <title>Leishmania (Mundinia) enrietti genome sequencing and assembly.</title>
        <authorList>
            <person name="Almutairi H."/>
            <person name="Gatherer D."/>
        </authorList>
    </citation>
    <scope>NUCLEOTIDE SEQUENCE [LARGE SCALE GENOMIC DNA]</scope>
    <source>
        <strain evidence="2">CUR178</strain>
    </source>
</reference>
<comment type="caution">
    <text evidence="2">The sequence shown here is derived from an EMBL/GenBank/DDBJ whole genome shotgun (WGS) entry which is preliminary data.</text>
</comment>
<organism evidence="2 3">
    <name type="scientific">Leishmania enriettii</name>
    <dbReference type="NCBI Taxonomy" id="5663"/>
    <lineage>
        <taxon>Eukaryota</taxon>
        <taxon>Discoba</taxon>
        <taxon>Euglenozoa</taxon>
        <taxon>Kinetoplastea</taxon>
        <taxon>Metakinetoplastina</taxon>
        <taxon>Trypanosomatida</taxon>
        <taxon>Trypanosomatidae</taxon>
        <taxon>Leishmaniinae</taxon>
        <taxon>Leishmania</taxon>
    </lineage>
</organism>
<dbReference type="EMBL" id="JAFHKP010000033">
    <property type="protein sequence ID" value="KAG5469850.1"/>
    <property type="molecule type" value="Genomic_DNA"/>
</dbReference>
<dbReference type="KEGG" id="lenr:94169265"/>
<feature type="region of interest" description="Disordered" evidence="1">
    <location>
        <begin position="600"/>
        <end position="632"/>
    </location>
</feature>
<evidence type="ECO:0000313" key="2">
    <source>
        <dbReference type="EMBL" id="KAG5469850.1"/>
    </source>
</evidence>
<gene>
    <name evidence="2" type="ORF">CUR178_01991</name>
</gene>
<feature type="region of interest" description="Disordered" evidence="1">
    <location>
        <begin position="117"/>
        <end position="140"/>
    </location>
</feature>
<protein>
    <submittedName>
        <fullName evidence="2">Uncharacterized protein</fullName>
    </submittedName>
</protein>
<proteinExistence type="predicted"/>
<dbReference type="Proteomes" id="UP000674179">
    <property type="component" value="Chromosome 33"/>
</dbReference>